<evidence type="ECO:0000259" key="2">
    <source>
        <dbReference type="Pfam" id="PF04073"/>
    </source>
</evidence>
<dbReference type="PANTHER" id="PTHR31423">
    <property type="entry name" value="YBAK DOMAIN-CONTAINING PROTEIN"/>
    <property type="match status" value="1"/>
</dbReference>
<dbReference type="CDD" id="cd04335">
    <property type="entry name" value="PrdX_deacylase"/>
    <property type="match status" value="1"/>
</dbReference>
<reference evidence="3 4" key="1">
    <citation type="submission" date="2023-04" db="EMBL/GenBank/DDBJ databases">
        <title>Marinoamorphus aggregata gen. nov., sp. Nov., isolate from tissue of brittle star Ophioplocus japonicus.</title>
        <authorList>
            <person name="Kawano K."/>
            <person name="Sawayama S."/>
            <person name="Nakagawa S."/>
        </authorList>
    </citation>
    <scope>NUCLEOTIDE SEQUENCE [LARGE SCALE GENOMIC DNA]</scope>
    <source>
        <strain evidence="3 4">NKW23</strain>
    </source>
</reference>
<dbReference type="EMBL" id="BSYI01000014">
    <property type="protein sequence ID" value="GMG82896.1"/>
    <property type="molecule type" value="Genomic_DNA"/>
</dbReference>
<dbReference type="PANTHER" id="PTHR31423:SF3">
    <property type="entry name" value="PROLYL-TRNA SYNTHETASE ASSOCIATED DOMAIN-CONTAINING PROTEIN 1-RELATED"/>
    <property type="match status" value="1"/>
</dbReference>
<feature type="domain" description="YbaK/aminoacyl-tRNA synthetase-associated" evidence="2">
    <location>
        <begin position="28"/>
        <end position="153"/>
    </location>
</feature>
<dbReference type="RefSeq" id="WP_285671688.1">
    <property type="nucleotide sequence ID" value="NZ_BSYI01000014.1"/>
</dbReference>
<dbReference type="SUPFAM" id="SSF55826">
    <property type="entry name" value="YbaK/ProRS associated domain"/>
    <property type="match status" value="1"/>
</dbReference>
<dbReference type="InterPro" id="IPR036754">
    <property type="entry name" value="YbaK/aa-tRNA-synt-asso_dom_sf"/>
</dbReference>
<name>A0ABQ6LQE9_9RHOB</name>
<dbReference type="Gene3D" id="3.90.960.10">
    <property type="entry name" value="YbaK/aminoacyl-tRNA synthetase-associated domain"/>
    <property type="match status" value="1"/>
</dbReference>
<dbReference type="InterPro" id="IPR040285">
    <property type="entry name" value="ProX/PRXD1"/>
</dbReference>
<gene>
    <name evidence="3" type="ORF">LNKW23_21090</name>
</gene>
<dbReference type="Proteomes" id="UP001239909">
    <property type="component" value="Unassembled WGS sequence"/>
</dbReference>
<dbReference type="Pfam" id="PF04073">
    <property type="entry name" value="tRNA_edit"/>
    <property type="match status" value="1"/>
</dbReference>
<comment type="caution">
    <text evidence="3">The sequence shown here is derived from an EMBL/GenBank/DDBJ whole genome shotgun (WGS) entry which is preliminary data.</text>
</comment>
<evidence type="ECO:0000313" key="3">
    <source>
        <dbReference type="EMBL" id="GMG82896.1"/>
    </source>
</evidence>
<dbReference type="InterPro" id="IPR007214">
    <property type="entry name" value="YbaK/aa-tRNA-synth-assoc-dom"/>
</dbReference>
<protein>
    <submittedName>
        <fullName evidence="3">Prolyl-tRNA synthetase associated domain-containing protein</fullName>
    </submittedName>
</protein>
<organism evidence="3 4">
    <name type="scientific">Paralimibaculum aggregatum</name>
    <dbReference type="NCBI Taxonomy" id="3036245"/>
    <lineage>
        <taxon>Bacteria</taxon>
        <taxon>Pseudomonadati</taxon>
        <taxon>Pseudomonadota</taxon>
        <taxon>Alphaproteobacteria</taxon>
        <taxon>Rhodobacterales</taxon>
        <taxon>Paracoccaceae</taxon>
        <taxon>Paralimibaculum</taxon>
    </lineage>
</organism>
<comment type="similarity">
    <text evidence="1">Belongs to the PRORSD1 family.</text>
</comment>
<evidence type="ECO:0000313" key="4">
    <source>
        <dbReference type="Proteomes" id="UP001239909"/>
    </source>
</evidence>
<evidence type="ECO:0000256" key="1">
    <source>
        <dbReference type="ARBA" id="ARBA00010201"/>
    </source>
</evidence>
<proteinExistence type="inferred from homology"/>
<accession>A0ABQ6LQE9</accession>
<keyword evidence="4" id="KW-1185">Reference proteome</keyword>
<sequence>MDQSTPAGQDALYAFLETAGIAYAHHEHPPLFTVADSQALRGELPGLHIKNMFLREKKGGLWLVSCREDREIRIRDLEREIGARNCSFGKPELLEEALGVKPGAVTPFAALNDREGRVQVVLDRAIAEAELVNAHPLHNEATTGIAAADLLRFLEATGHPPRLVDFDRLEALARERAGT</sequence>